<dbReference type="CDD" id="cd03801">
    <property type="entry name" value="GT4_PimA-like"/>
    <property type="match status" value="1"/>
</dbReference>
<dbReference type="OrthoDB" id="9816564at2"/>
<dbReference type="Pfam" id="PF13692">
    <property type="entry name" value="Glyco_trans_1_4"/>
    <property type="match status" value="1"/>
</dbReference>
<sequence length="434" mass="47578">MQHGNTPKRLDTLFLCPTQPIAEGAGIQKRAWAHIEALSKAGEVDIVLLLTPGQISRLEPLDALRARCRSLHLIPLEMTARARTSGVPGATFLRRLLTWGRPMTTLRNCPELGALRARISKRSFDLVYCFRLRNYTLLEPLLGCSIRDRFKVFVDFDDIESIALQREISVRGASTGFEQRLLMKLEQFETADRERQALNAAVGVSVCSALDAERLHNVGSAATICVVPNSLPDVTALPLRPASGEVNLLFLGTMTYQPNEDAALFLIGKILPLIKVQAKGTLALEIVGRGPSSAIRALAEDPAVTVTGGVDSVEPCYERADIVIAPIRFGGGTRIKILEALAYCRPVVSTSIGAEGLDLVPERDILIADTPVEFANACLRLMEDEALRNRIAQSGRKRFEELYEAQTVQAKMIRDLQTIITGSSGDGQHPVYER</sequence>
<protein>
    <recommendedName>
        <fullName evidence="3">Glycosyltransferase</fullName>
    </recommendedName>
</protein>
<dbReference type="Gene3D" id="3.40.50.2000">
    <property type="entry name" value="Glycogen Phosphorylase B"/>
    <property type="match status" value="1"/>
</dbReference>
<keyword evidence="2" id="KW-1185">Reference proteome</keyword>
<dbReference type="CAZy" id="GT4">
    <property type="family name" value="Glycosyltransferase Family 4"/>
</dbReference>
<accession>Q5P2B1</accession>
<evidence type="ECO:0008006" key="3">
    <source>
        <dbReference type="Google" id="ProtNLM"/>
    </source>
</evidence>
<dbReference type="HOGENOM" id="CLU_028014_0_1_4"/>
<dbReference type="KEGG" id="eba:ebA4292"/>
<dbReference type="eggNOG" id="COG0438">
    <property type="taxonomic scope" value="Bacteria"/>
</dbReference>
<dbReference type="RefSeq" id="WP_011238239.1">
    <property type="nucleotide sequence ID" value="NC_006513.1"/>
</dbReference>
<dbReference type="SUPFAM" id="SSF53756">
    <property type="entry name" value="UDP-Glycosyltransferase/glycogen phosphorylase"/>
    <property type="match status" value="1"/>
</dbReference>
<dbReference type="AlphaFoldDB" id="Q5P2B1"/>
<name>Q5P2B1_AROAE</name>
<proteinExistence type="predicted"/>
<reference evidence="1 2" key="1">
    <citation type="journal article" date="2005" name="Arch. Microbiol.">
        <title>The genome sequence of an anaerobic aromatic-degrading denitrifying bacterium, strain EbN1.</title>
        <authorList>
            <person name="Rabus R."/>
            <person name="Kube M."/>
            <person name="Heider J."/>
            <person name="Beck A."/>
            <person name="Heitmann K."/>
            <person name="Widdel F."/>
            <person name="Reinhardt R."/>
        </authorList>
    </citation>
    <scope>NUCLEOTIDE SEQUENCE [LARGE SCALE GENOMIC DNA]</scope>
    <source>
        <strain evidence="1 2">EbN1</strain>
    </source>
</reference>
<dbReference type="EMBL" id="CR555306">
    <property type="protein sequence ID" value="CAI08553.1"/>
    <property type="molecule type" value="Genomic_DNA"/>
</dbReference>
<organism evidence="1 2">
    <name type="scientific">Aromatoleum aromaticum (strain DSM 19018 / LMG 30748 / EbN1)</name>
    <name type="common">Azoarcus sp. (strain EbN1)</name>
    <dbReference type="NCBI Taxonomy" id="76114"/>
    <lineage>
        <taxon>Bacteria</taxon>
        <taxon>Pseudomonadati</taxon>
        <taxon>Pseudomonadota</taxon>
        <taxon>Betaproteobacteria</taxon>
        <taxon>Rhodocyclales</taxon>
        <taxon>Rhodocyclaceae</taxon>
        <taxon>Aromatoleum</taxon>
    </lineage>
</organism>
<dbReference type="PANTHER" id="PTHR12526">
    <property type="entry name" value="GLYCOSYLTRANSFERASE"/>
    <property type="match status" value="1"/>
</dbReference>
<dbReference type="STRING" id="76114.ebA4292"/>
<dbReference type="Proteomes" id="UP000006552">
    <property type="component" value="Chromosome"/>
</dbReference>
<dbReference type="PANTHER" id="PTHR12526:SF600">
    <property type="entry name" value="GLYCOSYL TRANSFERASE GROUP 1"/>
    <property type="match status" value="1"/>
</dbReference>
<gene>
    <name evidence="1" type="ORF">ebA4292</name>
</gene>
<evidence type="ECO:0000313" key="2">
    <source>
        <dbReference type="Proteomes" id="UP000006552"/>
    </source>
</evidence>
<evidence type="ECO:0000313" key="1">
    <source>
        <dbReference type="EMBL" id="CAI08553.1"/>
    </source>
</evidence>
<dbReference type="GO" id="GO:0016757">
    <property type="term" value="F:glycosyltransferase activity"/>
    <property type="evidence" value="ECO:0007669"/>
    <property type="project" value="TreeGrafter"/>
</dbReference>